<dbReference type="InterPro" id="IPR052529">
    <property type="entry name" value="Bact_Transport_Assoc"/>
</dbReference>
<dbReference type="RefSeq" id="WP_040085994.1">
    <property type="nucleotide sequence ID" value="NZ_BCSU01000017.1"/>
</dbReference>
<dbReference type="PANTHER" id="PTHR30590">
    <property type="entry name" value="INNER MEMBRANE PROTEIN"/>
    <property type="match status" value="1"/>
</dbReference>
<dbReference type="InterPro" id="IPR007349">
    <property type="entry name" value="DUF418"/>
</dbReference>
<keyword evidence="1" id="KW-1133">Transmembrane helix</keyword>
<feature type="transmembrane region" description="Helical" evidence="1">
    <location>
        <begin position="246"/>
        <end position="268"/>
    </location>
</feature>
<dbReference type="STRING" id="1223515.B842_07580"/>
<feature type="transmembrane region" description="Helical" evidence="1">
    <location>
        <begin position="20"/>
        <end position="40"/>
    </location>
</feature>
<feature type="transmembrane region" description="Helical" evidence="1">
    <location>
        <begin position="213"/>
        <end position="234"/>
    </location>
</feature>
<dbReference type="HOGENOM" id="CLU_039610_1_0_11"/>
<feature type="domain" description="DUF418" evidence="2">
    <location>
        <begin position="233"/>
        <end position="394"/>
    </location>
</feature>
<evidence type="ECO:0000259" key="2">
    <source>
        <dbReference type="Pfam" id="PF04235"/>
    </source>
</evidence>
<sequence>MSSATPSTTPQKVRYIAPDLARGLALLGIAVANLPTAWAIPVNADLAAGFGGIYGTPTLAESVAVVFHGMFVHVRGLAMFSTLLGFGVGLITMSLWRRGFPPNEARKVMWRRYGLLALIGVVHLVLLFFGDIIVQYSVIAMILIGLITLRDRTLLIIAWVLIGLQVFVTSLVAAAMVLYPQFTDMFPDMSDISIDSYAQYLGFNTMGLLGTLASLPLVVLMLGPIMIIGFVWARRGVLVDVDQHRRLLLTWVAVAAAVILVIGLPWGLSSIGVLPAAWEMPLSILNNSLGLLTGPGILALVALVFRGTTDTLNPALRAFVALGQRSMSGYILQSALFVILTQPFTLGLGRESGILVQMGIASGVWLATLLWAYVWDWLGWPGPVEWAHRRASYGRAGLPAAYRPQLP</sequence>
<dbReference type="AlphaFoldDB" id="A0A0B5D361"/>
<keyword evidence="1" id="KW-0812">Transmembrane</keyword>
<keyword evidence="1" id="KW-0472">Membrane</keyword>
<gene>
    <name evidence="3" type="ORF">B842_07580</name>
</gene>
<feature type="transmembrane region" description="Helical" evidence="1">
    <location>
        <begin position="156"/>
        <end position="179"/>
    </location>
</feature>
<feature type="transmembrane region" description="Helical" evidence="1">
    <location>
        <begin position="132"/>
        <end position="149"/>
    </location>
</feature>
<accession>A0A0B5D361</accession>
<evidence type="ECO:0000313" key="4">
    <source>
        <dbReference type="Proteomes" id="UP000031524"/>
    </source>
</evidence>
<name>A0A0B5D361_9CORY</name>
<dbReference type="Pfam" id="PF04235">
    <property type="entry name" value="DUF418"/>
    <property type="match status" value="1"/>
</dbReference>
<protein>
    <recommendedName>
        <fullName evidence="2">DUF418 domain-containing protein</fullName>
    </recommendedName>
</protein>
<feature type="transmembrane region" description="Helical" evidence="1">
    <location>
        <begin position="329"/>
        <end position="348"/>
    </location>
</feature>
<feature type="transmembrane region" description="Helical" evidence="1">
    <location>
        <begin position="108"/>
        <end position="126"/>
    </location>
</feature>
<reference evidence="3 4" key="1">
    <citation type="submission" date="2013-04" db="EMBL/GenBank/DDBJ databases">
        <title>Complete genome sequence of Corynebacterium humireducens DSM 45392(T), isolated from a wastewater-fed microbial fuel cell.</title>
        <authorList>
            <person name="Ruckert C."/>
            <person name="Albersmeier A."/>
            <person name="Kalinowski J."/>
        </authorList>
    </citation>
    <scope>NUCLEOTIDE SEQUENCE [LARGE SCALE GENOMIC DNA]</scope>
    <source>
        <strain evidence="4">MFC-5</strain>
    </source>
</reference>
<feature type="transmembrane region" description="Helical" evidence="1">
    <location>
        <begin position="288"/>
        <end position="308"/>
    </location>
</feature>
<dbReference type="EMBL" id="CP005286">
    <property type="protein sequence ID" value="AJE33365.1"/>
    <property type="molecule type" value="Genomic_DNA"/>
</dbReference>
<dbReference type="OrthoDB" id="2388539at2"/>
<dbReference type="KEGG" id="chm:B842_07580"/>
<feature type="transmembrane region" description="Helical" evidence="1">
    <location>
        <begin position="77"/>
        <end position="96"/>
    </location>
</feature>
<evidence type="ECO:0000256" key="1">
    <source>
        <dbReference type="SAM" id="Phobius"/>
    </source>
</evidence>
<dbReference type="Proteomes" id="UP000031524">
    <property type="component" value="Chromosome"/>
</dbReference>
<dbReference type="PANTHER" id="PTHR30590:SF2">
    <property type="entry name" value="INNER MEMBRANE PROTEIN"/>
    <property type="match status" value="1"/>
</dbReference>
<keyword evidence="4" id="KW-1185">Reference proteome</keyword>
<proteinExistence type="predicted"/>
<organism evidence="3 4">
    <name type="scientific">Corynebacterium humireducens NBRC 106098 = DSM 45392</name>
    <dbReference type="NCBI Taxonomy" id="1223515"/>
    <lineage>
        <taxon>Bacteria</taxon>
        <taxon>Bacillati</taxon>
        <taxon>Actinomycetota</taxon>
        <taxon>Actinomycetes</taxon>
        <taxon>Mycobacteriales</taxon>
        <taxon>Corynebacteriaceae</taxon>
        <taxon>Corynebacterium</taxon>
    </lineage>
</organism>
<evidence type="ECO:0000313" key="3">
    <source>
        <dbReference type="EMBL" id="AJE33365.1"/>
    </source>
</evidence>
<feature type="transmembrane region" description="Helical" evidence="1">
    <location>
        <begin position="354"/>
        <end position="374"/>
    </location>
</feature>